<dbReference type="EMBL" id="CP090958">
    <property type="protein sequence ID" value="WGW12696.1"/>
    <property type="molecule type" value="Genomic_DNA"/>
</dbReference>
<sequence length="55" mass="6420">MIWAVYILLMLAWFSIVAVLLAAHHRCCTQRQQLEADAPDIAFIGWDEYLRSRVN</sequence>
<dbReference type="Proteomes" id="UP001209083">
    <property type="component" value="Chromosome"/>
</dbReference>
<reference evidence="1 2" key="1">
    <citation type="submission" date="2023-05" db="EMBL/GenBank/DDBJ databases">
        <title>Lithophilousrod everest ZFBP1038 complete genpme.</title>
        <authorList>
            <person name="Tian M."/>
        </authorList>
    </citation>
    <scope>NUCLEOTIDE SEQUENCE [LARGE SCALE GENOMIC DNA]</scope>
    <source>
        <strain evidence="1 2">ZFBP1038</strain>
    </source>
</reference>
<name>A0ABY8QV56_9MICO</name>
<evidence type="ECO:0000313" key="2">
    <source>
        <dbReference type="Proteomes" id="UP001209083"/>
    </source>
</evidence>
<dbReference type="RefSeq" id="WP_349639500.1">
    <property type="nucleotide sequence ID" value="NZ_CP090958.1"/>
</dbReference>
<gene>
    <name evidence="1" type="ORF">LWF01_02695</name>
</gene>
<accession>A0ABY8QV56</accession>
<proteinExistence type="predicted"/>
<organism evidence="1 2">
    <name type="scientific">Saxibacter everestensis</name>
    <dbReference type="NCBI Taxonomy" id="2909229"/>
    <lineage>
        <taxon>Bacteria</taxon>
        <taxon>Bacillati</taxon>
        <taxon>Actinomycetota</taxon>
        <taxon>Actinomycetes</taxon>
        <taxon>Micrococcales</taxon>
        <taxon>Brevibacteriaceae</taxon>
        <taxon>Saxibacter</taxon>
    </lineage>
</organism>
<keyword evidence="2" id="KW-1185">Reference proteome</keyword>
<protein>
    <submittedName>
        <fullName evidence="1">Uncharacterized protein</fullName>
    </submittedName>
</protein>
<evidence type="ECO:0000313" key="1">
    <source>
        <dbReference type="EMBL" id="WGW12696.1"/>
    </source>
</evidence>